<gene>
    <name evidence="2" type="ORF">CODIS_02570</name>
</gene>
<name>A0A7Z1AH66_9GAMM</name>
<sequence length="171" mass="19047">MSESVLLLLLAYVALAALVAAALIASSFHTLIRLFIVVFATVLYFISYQAWQSVQGWPAWIEVPERFLLHASVVDEPDKTTGSPGTITIWATDLSSGEPAHDPRAYKLEYSKALHADLEEALRNMRNGIIQLGRRAAVTKKPGQPLDFTRMGEQRERIEIYSLPDPALPEK</sequence>
<protein>
    <submittedName>
        <fullName evidence="2">Uncharacterized protein</fullName>
    </submittedName>
</protein>
<dbReference type="AlphaFoldDB" id="A0A7Z1AH66"/>
<evidence type="ECO:0000256" key="1">
    <source>
        <dbReference type="SAM" id="Phobius"/>
    </source>
</evidence>
<accession>A0A7Z1AH66</accession>
<organism evidence="2 3">
    <name type="scientific">Candidatus Thiodiazotropha endolucinida</name>
    <dbReference type="NCBI Taxonomy" id="1655433"/>
    <lineage>
        <taxon>Bacteria</taxon>
        <taxon>Pseudomonadati</taxon>
        <taxon>Pseudomonadota</taxon>
        <taxon>Gammaproteobacteria</taxon>
        <taxon>Chromatiales</taxon>
        <taxon>Sedimenticolaceae</taxon>
        <taxon>Candidatus Thiodiazotropha</taxon>
    </lineage>
</organism>
<keyword evidence="1" id="KW-1133">Transmembrane helix</keyword>
<dbReference type="Proteomes" id="UP000094769">
    <property type="component" value="Unassembled WGS sequence"/>
</dbReference>
<dbReference type="RefSeq" id="WP_069120756.1">
    <property type="nucleotide sequence ID" value="NZ_MARB01000001.1"/>
</dbReference>
<reference evidence="2 3" key="1">
    <citation type="submission" date="2016-06" db="EMBL/GenBank/DDBJ databases">
        <title>Genome sequence of endosymbiont of Candidatus Endolucinida thiodiazotropha.</title>
        <authorList>
            <person name="Poehlein A."/>
            <person name="Koenig S."/>
            <person name="Heiden S.E."/>
            <person name="Thuermer A."/>
            <person name="Voget S."/>
            <person name="Daniel R."/>
            <person name="Markert S."/>
            <person name="Gros O."/>
            <person name="Schweder T."/>
        </authorList>
    </citation>
    <scope>NUCLEOTIDE SEQUENCE [LARGE SCALE GENOMIC DNA]</scope>
    <source>
        <strain evidence="2 3">COS</strain>
    </source>
</reference>
<evidence type="ECO:0000313" key="3">
    <source>
        <dbReference type="Proteomes" id="UP000094769"/>
    </source>
</evidence>
<evidence type="ECO:0000313" key="2">
    <source>
        <dbReference type="EMBL" id="ODJ89697.1"/>
    </source>
</evidence>
<feature type="transmembrane region" description="Helical" evidence="1">
    <location>
        <begin position="31"/>
        <end position="51"/>
    </location>
</feature>
<dbReference type="EMBL" id="MARB01000001">
    <property type="protein sequence ID" value="ODJ89697.1"/>
    <property type="molecule type" value="Genomic_DNA"/>
</dbReference>
<keyword evidence="1" id="KW-0472">Membrane</keyword>
<dbReference type="OrthoDB" id="7061264at2"/>
<proteinExistence type="predicted"/>
<keyword evidence="3" id="KW-1185">Reference proteome</keyword>
<comment type="caution">
    <text evidence="2">The sequence shown here is derived from an EMBL/GenBank/DDBJ whole genome shotgun (WGS) entry which is preliminary data.</text>
</comment>
<keyword evidence="1" id="KW-0812">Transmembrane</keyword>